<name>A0A450SF55_9GAMM</name>
<feature type="region of interest" description="Disordered" evidence="1">
    <location>
        <begin position="33"/>
        <end position="89"/>
    </location>
</feature>
<proteinExistence type="predicted"/>
<reference evidence="2" key="1">
    <citation type="submission" date="2019-02" db="EMBL/GenBank/DDBJ databases">
        <authorList>
            <person name="Gruber-Vodicka R. H."/>
            <person name="Seah K. B. B."/>
        </authorList>
    </citation>
    <scope>NUCLEOTIDE SEQUENCE</scope>
    <source>
        <strain evidence="3">BECK_DK161</strain>
        <strain evidence="2">BECK_DK47</strain>
    </source>
</reference>
<evidence type="ECO:0000313" key="3">
    <source>
        <dbReference type="EMBL" id="VFJ61793.1"/>
    </source>
</evidence>
<feature type="compositionally biased region" description="Basic and acidic residues" evidence="1">
    <location>
        <begin position="67"/>
        <end position="89"/>
    </location>
</feature>
<evidence type="ECO:0000256" key="1">
    <source>
        <dbReference type="SAM" id="MobiDB-lite"/>
    </source>
</evidence>
<organism evidence="2">
    <name type="scientific">Candidatus Kentrum sp. DK</name>
    <dbReference type="NCBI Taxonomy" id="2126562"/>
    <lineage>
        <taxon>Bacteria</taxon>
        <taxon>Pseudomonadati</taxon>
        <taxon>Pseudomonadota</taxon>
        <taxon>Gammaproteobacteria</taxon>
        <taxon>Candidatus Kentrum</taxon>
    </lineage>
</organism>
<dbReference type="EMBL" id="CAADEY010000091">
    <property type="protein sequence ID" value="VFJ61793.1"/>
    <property type="molecule type" value="Genomic_DNA"/>
</dbReference>
<accession>A0A450SF55</accession>
<evidence type="ECO:0000313" key="2">
    <source>
        <dbReference type="EMBL" id="VFJ51439.1"/>
    </source>
</evidence>
<gene>
    <name evidence="2" type="ORF">BECKDK2373B_GA0170837_103312</name>
    <name evidence="3" type="ORF">BECKDK2373C_GA0170839_109118</name>
</gene>
<dbReference type="AlphaFoldDB" id="A0A450SF55"/>
<feature type="compositionally biased region" description="Polar residues" evidence="1">
    <location>
        <begin position="48"/>
        <end position="66"/>
    </location>
</feature>
<sequence length="89" mass="10526">MFDNETIDEIRATRKQISARFGHSPKRLIEHYKEKQKARVQSRHRIETGQQATWPNAAHTSPQQNHPKSDRLLATNKTERAREKRPNDR</sequence>
<dbReference type="EMBL" id="CAADEX010000033">
    <property type="protein sequence ID" value="VFJ51439.1"/>
    <property type="molecule type" value="Genomic_DNA"/>
</dbReference>
<protein>
    <submittedName>
        <fullName evidence="2">Uncharacterized protein</fullName>
    </submittedName>
</protein>